<evidence type="ECO:0000313" key="2">
    <source>
        <dbReference type="EMBL" id="KAF2149153.1"/>
    </source>
</evidence>
<dbReference type="AlphaFoldDB" id="A0A9P4ISE3"/>
<feature type="region of interest" description="Disordered" evidence="1">
    <location>
        <begin position="198"/>
        <end position="245"/>
    </location>
</feature>
<evidence type="ECO:0000256" key="1">
    <source>
        <dbReference type="SAM" id="MobiDB-lite"/>
    </source>
</evidence>
<evidence type="ECO:0000313" key="3">
    <source>
        <dbReference type="Proteomes" id="UP000799439"/>
    </source>
</evidence>
<feature type="region of interest" description="Disordered" evidence="1">
    <location>
        <begin position="158"/>
        <end position="179"/>
    </location>
</feature>
<name>A0A9P4ISE3_9PEZI</name>
<protein>
    <submittedName>
        <fullName evidence="2">Uncharacterized protein</fullName>
    </submittedName>
</protein>
<reference evidence="2" key="1">
    <citation type="journal article" date="2020" name="Stud. Mycol.">
        <title>101 Dothideomycetes genomes: a test case for predicting lifestyles and emergence of pathogens.</title>
        <authorList>
            <person name="Haridas S."/>
            <person name="Albert R."/>
            <person name="Binder M."/>
            <person name="Bloem J."/>
            <person name="Labutti K."/>
            <person name="Salamov A."/>
            <person name="Andreopoulos B."/>
            <person name="Baker S."/>
            <person name="Barry K."/>
            <person name="Bills G."/>
            <person name="Bluhm B."/>
            <person name="Cannon C."/>
            <person name="Castanera R."/>
            <person name="Culley D."/>
            <person name="Daum C."/>
            <person name="Ezra D."/>
            <person name="Gonzalez J."/>
            <person name="Henrissat B."/>
            <person name="Kuo A."/>
            <person name="Liang C."/>
            <person name="Lipzen A."/>
            <person name="Lutzoni F."/>
            <person name="Magnuson J."/>
            <person name="Mondo S."/>
            <person name="Nolan M."/>
            <person name="Ohm R."/>
            <person name="Pangilinan J."/>
            <person name="Park H.-J."/>
            <person name="Ramirez L."/>
            <person name="Alfaro M."/>
            <person name="Sun H."/>
            <person name="Tritt A."/>
            <person name="Yoshinaga Y."/>
            <person name="Zwiers L.-H."/>
            <person name="Turgeon B."/>
            <person name="Goodwin S."/>
            <person name="Spatafora J."/>
            <person name="Crous P."/>
            <person name="Grigoriev I."/>
        </authorList>
    </citation>
    <scope>NUCLEOTIDE SEQUENCE</scope>
    <source>
        <strain evidence="2">CBS 260.36</strain>
    </source>
</reference>
<dbReference type="EMBL" id="ML996092">
    <property type="protein sequence ID" value="KAF2149153.1"/>
    <property type="molecule type" value="Genomic_DNA"/>
</dbReference>
<accession>A0A9P4ISE3</accession>
<organism evidence="2 3">
    <name type="scientific">Myriangium duriaei CBS 260.36</name>
    <dbReference type="NCBI Taxonomy" id="1168546"/>
    <lineage>
        <taxon>Eukaryota</taxon>
        <taxon>Fungi</taxon>
        <taxon>Dikarya</taxon>
        <taxon>Ascomycota</taxon>
        <taxon>Pezizomycotina</taxon>
        <taxon>Dothideomycetes</taxon>
        <taxon>Dothideomycetidae</taxon>
        <taxon>Myriangiales</taxon>
        <taxon>Myriangiaceae</taxon>
        <taxon>Myriangium</taxon>
    </lineage>
</organism>
<gene>
    <name evidence="2" type="ORF">K461DRAFT_57894</name>
</gene>
<proteinExistence type="predicted"/>
<comment type="caution">
    <text evidence="2">The sequence shown here is derived from an EMBL/GenBank/DDBJ whole genome shotgun (WGS) entry which is preliminary data.</text>
</comment>
<dbReference type="Proteomes" id="UP000799439">
    <property type="component" value="Unassembled WGS sequence"/>
</dbReference>
<keyword evidence="3" id="KW-1185">Reference proteome</keyword>
<sequence length="528" mass="57604">MATRSAQKHFAAADRVGVVRSLVDLKVSCRDALGLSNPISQRIEFALFLTQTLHDVADSLELPAARDGFLVAFESLTHAREGTDSSWLSVCVETGTAQEPSRLTAQSLALDGYSKQGLHARDGAAVNATSTEYLSPAFSEAQASTTSKSDTAIFTPTASRSLSISDPSKGDPSNGLADAHSTTITESDTLTLPSRHHFSRNAASPEGPLKAAVPSGSPKSLKRTRALQENRQTIPSKKKAKGGCRQEYRSTDKDCEAVTKKTRQALQIHKPSDAGNGGVQICRHAIESLLIGRKVMPDSPWTVDKLVYDLQEFADSLRNDGDNANYQRSNLPEFIDGMGKTFATFASYFEELIEGMELVRLTRTSERLPPEGDHAQQCLYHHRAFHSKSAQCNVLTLGRFHDLYQLRVAHCALVEELSMVGKPIHHWARMNSVPSLQKAAICSRYLAHLAASECPGTFESTLLSIQHDLTLSSKLYDIVQEVGPGFLILLAKHLTPSQSVCPPVHLCHRADLSFAELARSLQSLSYPS</sequence>